<dbReference type="Pfam" id="PF07077">
    <property type="entry name" value="DUF1345"/>
    <property type="match status" value="1"/>
</dbReference>
<evidence type="ECO:0000256" key="1">
    <source>
        <dbReference type="SAM" id="Phobius"/>
    </source>
</evidence>
<protein>
    <submittedName>
        <fullName evidence="2">DUF1345 domain-containing protein</fullName>
    </submittedName>
</protein>
<feature type="transmembrane region" description="Helical" evidence="1">
    <location>
        <begin position="111"/>
        <end position="130"/>
    </location>
</feature>
<dbReference type="KEGG" id="srhi:H9L12_12175"/>
<keyword evidence="1" id="KW-0812">Transmembrane</keyword>
<feature type="transmembrane region" description="Helical" evidence="1">
    <location>
        <begin position="40"/>
        <end position="59"/>
    </location>
</feature>
<evidence type="ECO:0000313" key="2">
    <source>
        <dbReference type="EMBL" id="QNN64950.1"/>
    </source>
</evidence>
<name>A0A7G9SAS5_9SPHN</name>
<dbReference type="RefSeq" id="WP_187541949.1">
    <property type="nucleotide sequence ID" value="NZ_CP060717.1"/>
</dbReference>
<dbReference type="InterPro" id="IPR009781">
    <property type="entry name" value="DUF1345"/>
</dbReference>
<sequence length="214" mass="22831">MASVSSVGKLIAPWRFLVFLVALAVVTAIAVGPLGWSQGLLVGFDAAAILFLVLCIPLYRYDARELRHAAERNDANRVMLLVLSFLLSVVILAAVVVELGQRGSLQGADKALIAVSLVLVWTFGNAVYTLHYAHLFYTTDDGGKDSAGLVFPGTKAPLMSDFAYFAYTLGVAVQTSDVQVTSPHIRKVVTAHCVAGFFFNLGVLALTINVLGTS</sequence>
<proteinExistence type="predicted"/>
<organism evidence="2 3">
    <name type="scientific">Sphingomonas rhizophila</name>
    <dbReference type="NCBI Taxonomy" id="2071607"/>
    <lineage>
        <taxon>Bacteria</taxon>
        <taxon>Pseudomonadati</taxon>
        <taxon>Pseudomonadota</taxon>
        <taxon>Alphaproteobacteria</taxon>
        <taxon>Sphingomonadales</taxon>
        <taxon>Sphingomonadaceae</taxon>
        <taxon>Sphingomonas</taxon>
    </lineage>
</organism>
<dbReference type="EMBL" id="CP060717">
    <property type="protein sequence ID" value="QNN64950.1"/>
    <property type="molecule type" value="Genomic_DNA"/>
</dbReference>
<feature type="transmembrane region" description="Helical" evidence="1">
    <location>
        <begin position="189"/>
        <end position="211"/>
    </location>
</feature>
<feature type="transmembrane region" description="Helical" evidence="1">
    <location>
        <begin position="80"/>
        <end position="99"/>
    </location>
</feature>
<keyword evidence="1" id="KW-0472">Membrane</keyword>
<accession>A0A7G9SAS5</accession>
<feature type="transmembrane region" description="Helical" evidence="1">
    <location>
        <begin position="12"/>
        <end position="34"/>
    </location>
</feature>
<reference evidence="2 3" key="1">
    <citation type="submission" date="2020-08" db="EMBL/GenBank/DDBJ databases">
        <title>Genome sequence of Sphingomonas rhizophila KACC 19189T.</title>
        <authorList>
            <person name="Hyun D.-W."/>
            <person name="Bae J.-W."/>
        </authorList>
    </citation>
    <scope>NUCLEOTIDE SEQUENCE [LARGE SCALE GENOMIC DNA]</scope>
    <source>
        <strain evidence="2 3">KACC 19189</strain>
    </source>
</reference>
<keyword evidence="1" id="KW-1133">Transmembrane helix</keyword>
<dbReference type="AlphaFoldDB" id="A0A7G9SAS5"/>
<keyword evidence="3" id="KW-1185">Reference proteome</keyword>
<evidence type="ECO:0000313" key="3">
    <source>
        <dbReference type="Proteomes" id="UP000515955"/>
    </source>
</evidence>
<dbReference type="Proteomes" id="UP000515955">
    <property type="component" value="Chromosome"/>
</dbReference>
<gene>
    <name evidence="2" type="ORF">H9L12_12175</name>
</gene>